<dbReference type="InterPro" id="IPR014001">
    <property type="entry name" value="Helicase_ATP-bd"/>
</dbReference>
<dbReference type="GO" id="GO:0008270">
    <property type="term" value="F:zinc ion binding"/>
    <property type="evidence" value="ECO:0007669"/>
    <property type="project" value="UniProtKB-UniRule"/>
</dbReference>
<keyword evidence="5 12" id="KW-0378">Hydrolase</keyword>
<dbReference type="InterPro" id="IPR011545">
    <property type="entry name" value="DEAD/DEAH_box_helicase_dom"/>
</dbReference>
<feature type="binding site" evidence="12">
    <location>
        <position position="463"/>
    </location>
    <ligand>
        <name>Zn(2+)</name>
        <dbReference type="ChEBI" id="CHEBI:29105"/>
        <label>1</label>
    </ligand>
</feature>
<dbReference type="Pfam" id="PF17764">
    <property type="entry name" value="PriA_3primeBD"/>
    <property type="match status" value="1"/>
</dbReference>
<keyword evidence="16" id="KW-1185">Reference proteome</keyword>
<dbReference type="EC" id="5.6.2.4" evidence="12"/>
<dbReference type="InterPro" id="IPR042115">
    <property type="entry name" value="PriA_3primeBD_sf"/>
</dbReference>
<evidence type="ECO:0000256" key="10">
    <source>
        <dbReference type="ARBA" id="ARBA00023235"/>
    </source>
</evidence>
<feature type="binding site" evidence="12">
    <location>
        <position position="506"/>
    </location>
    <ligand>
        <name>Zn(2+)</name>
        <dbReference type="ChEBI" id="CHEBI:29105"/>
        <label>1</label>
    </ligand>
</feature>
<dbReference type="Pfam" id="PF18319">
    <property type="entry name" value="Zn_ribbon_PriA"/>
    <property type="match status" value="1"/>
</dbReference>
<dbReference type="InterPro" id="IPR041222">
    <property type="entry name" value="PriA_3primeBD"/>
</dbReference>
<keyword evidence="1 12" id="KW-0639">Primosome</keyword>
<protein>
    <recommendedName>
        <fullName evidence="12">Replication restart protein PriA</fullName>
    </recommendedName>
    <alternativeName>
        <fullName evidence="12">ATP-dependent DNA helicase PriA</fullName>
        <ecNumber evidence="12">5.6.2.4</ecNumber>
    </alternativeName>
    <alternativeName>
        <fullName evidence="12">DNA 3'-5' helicase PriA</fullName>
    </alternativeName>
</protein>
<feature type="binding site" evidence="12">
    <location>
        <position position="466"/>
    </location>
    <ligand>
        <name>Zn(2+)</name>
        <dbReference type="ChEBI" id="CHEBI:29105"/>
        <label>1</label>
    </ligand>
</feature>
<dbReference type="HAMAP" id="MF_00983">
    <property type="entry name" value="PriA"/>
    <property type="match status" value="1"/>
</dbReference>
<reference evidence="15 16" key="1">
    <citation type="submission" date="2016-10" db="EMBL/GenBank/DDBJ databases">
        <authorList>
            <person name="de Groot N.N."/>
        </authorList>
    </citation>
    <scope>NUCLEOTIDE SEQUENCE [LARGE SCALE GENOMIC DNA]</scope>
    <source>
        <strain evidence="15 16">TC2-24</strain>
    </source>
</reference>
<dbReference type="Proteomes" id="UP000199373">
    <property type="component" value="Unassembled WGS sequence"/>
</dbReference>
<keyword evidence="8 12" id="KW-0067">ATP-binding</keyword>
<evidence type="ECO:0000256" key="6">
    <source>
        <dbReference type="ARBA" id="ARBA00022806"/>
    </source>
</evidence>
<dbReference type="FunFam" id="3.40.50.300:FF:000489">
    <property type="entry name" value="Primosome assembly protein PriA"/>
    <property type="match status" value="1"/>
</dbReference>
<evidence type="ECO:0000256" key="7">
    <source>
        <dbReference type="ARBA" id="ARBA00022833"/>
    </source>
</evidence>
<dbReference type="Gene3D" id="3.40.50.300">
    <property type="entry name" value="P-loop containing nucleotide triphosphate hydrolases"/>
    <property type="match status" value="2"/>
</dbReference>
<feature type="binding site" evidence="12">
    <location>
        <position position="472"/>
    </location>
    <ligand>
        <name>Zn(2+)</name>
        <dbReference type="ChEBI" id="CHEBI:29105"/>
        <label>2</label>
    </ligand>
</feature>
<dbReference type="GO" id="GO:0005524">
    <property type="term" value="F:ATP binding"/>
    <property type="evidence" value="ECO:0007669"/>
    <property type="project" value="UniProtKB-UniRule"/>
</dbReference>
<comment type="catalytic activity">
    <reaction evidence="11 12">
        <text>ATP + H2O = ADP + phosphate + H(+)</text>
        <dbReference type="Rhea" id="RHEA:13065"/>
        <dbReference type="ChEBI" id="CHEBI:15377"/>
        <dbReference type="ChEBI" id="CHEBI:15378"/>
        <dbReference type="ChEBI" id="CHEBI:30616"/>
        <dbReference type="ChEBI" id="CHEBI:43474"/>
        <dbReference type="ChEBI" id="CHEBI:456216"/>
        <dbReference type="EC" id="5.6.2.4"/>
    </reaction>
</comment>
<comment type="similarity">
    <text evidence="12">Belongs to the helicase family. PriA subfamily.</text>
</comment>
<comment type="subunit">
    <text evidence="12">Component of the replication restart primosome.</text>
</comment>
<evidence type="ECO:0000313" key="16">
    <source>
        <dbReference type="Proteomes" id="UP000199373"/>
    </source>
</evidence>
<dbReference type="GO" id="GO:0006269">
    <property type="term" value="P:DNA replication, synthesis of primer"/>
    <property type="evidence" value="ECO:0007669"/>
    <property type="project" value="UniProtKB-KW"/>
</dbReference>
<dbReference type="PANTHER" id="PTHR30580">
    <property type="entry name" value="PRIMOSOMAL PROTEIN N"/>
    <property type="match status" value="1"/>
</dbReference>
<dbReference type="InterPro" id="IPR001650">
    <property type="entry name" value="Helicase_C-like"/>
</dbReference>
<dbReference type="SUPFAM" id="SSF52540">
    <property type="entry name" value="P-loop containing nucleoside triphosphate hydrolases"/>
    <property type="match status" value="1"/>
</dbReference>
<dbReference type="CDD" id="cd18804">
    <property type="entry name" value="SF2_C_priA"/>
    <property type="match status" value="1"/>
</dbReference>
<dbReference type="RefSeq" id="WP_256218975.1">
    <property type="nucleotide sequence ID" value="NZ_FOIQ01000003.1"/>
</dbReference>
<comment type="cofactor">
    <cofactor evidence="12">
        <name>Zn(2+)</name>
        <dbReference type="ChEBI" id="CHEBI:29105"/>
    </cofactor>
    <text evidence="12">Binds 2 zinc ions per subunit.</text>
</comment>
<evidence type="ECO:0000313" key="15">
    <source>
        <dbReference type="EMBL" id="SEW10489.1"/>
    </source>
</evidence>
<dbReference type="GO" id="GO:1990077">
    <property type="term" value="C:primosome complex"/>
    <property type="evidence" value="ECO:0007669"/>
    <property type="project" value="UniProtKB-UniRule"/>
</dbReference>
<name>A0A1I0P8E5_9BACT</name>
<dbReference type="PROSITE" id="PS51194">
    <property type="entry name" value="HELICASE_CTER"/>
    <property type="match status" value="1"/>
</dbReference>
<proteinExistence type="inferred from homology"/>
<evidence type="ECO:0000256" key="3">
    <source>
        <dbReference type="ARBA" id="ARBA00022723"/>
    </source>
</evidence>
<dbReference type="InterPro" id="IPR005259">
    <property type="entry name" value="PriA"/>
</dbReference>
<evidence type="ECO:0000256" key="8">
    <source>
        <dbReference type="ARBA" id="ARBA00022840"/>
    </source>
</evidence>
<feature type="binding site" evidence="12">
    <location>
        <position position="493"/>
    </location>
    <ligand>
        <name>Zn(2+)</name>
        <dbReference type="ChEBI" id="CHEBI:29105"/>
        <label>2</label>
    </ligand>
</feature>
<dbReference type="Gene3D" id="3.40.1440.60">
    <property type="entry name" value="PriA, 3(prime) DNA-binding domain"/>
    <property type="match status" value="1"/>
</dbReference>
<dbReference type="GO" id="GO:0016887">
    <property type="term" value="F:ATP hydrolysis activity"/>
    <property type="evidence" value="ECO:0007669"/>
    <property type="project" value="RHEA"/>
</dbReference>
<dbReference type="InterPro" id="IPR027417">
    <property type="entry name" value="P-loop_NTPase"/>
</dbReference>
<dbReference type="NCBIfam" id="TIGR00595">
    <property type="entry name" value="priA"/>
    <property type="match status" value="1"/>
</dbReference>
<dbReference type="AlphaFoldDB" id="A0A1I0P8E5"/>
<feature type="domain" description="Helicase C-terminal" evidence="14">
    <location>
        <begin position="434"/>
        <end position="656"/>
    </location>
</feature>
<keyword evidence="3 12" id="KW-0479">Metal-binding</keyword>
<sequence length="756" mass="86241">MFADVILPLPLDGVFTYSVPQPLEGQVRRGVRVLVPLGRNKTYVGIISETHQRAPEGYQTKEILQVLDGSPVLLDSQLRLWRWIADYYMSPIGEVYKAALPSGLKAEDGYKPKTELYIGLTPQFRNENALHTALNMLHRADRQLAAFVDYLALSHWDTLEGSECRESVVEITRDELMNASHATLQTLNALVKRGLLETYEREVGRLNHGGEPHLENVKPLNAPQLEAFNQIQFSFLKKSVTLLHGVTSSGKTEIYIHLIRQALERHQQVLYLLPEIALTVQIMQRLQHVFGNRLGIYHSKYSDAERVEIWQKQLSQNPYDVILGARSAVLLPFQNLGLVIVDEEHETSYKQQDPMPRYHARSAAIILAQMFGAKTLLGTATPSMETYHNAKTGKYGLVELSQRYKGIEMPEIQIVDIKDLQHRKMMNGPFSPVLLARVREALERGEQAILFQNRRGYAPMIECKQCGWVPHCQHCDVSLTLHRNMNQLTCHYCGYTYQVPTECPNCGCPQLQTRGYGTEKIEDVVRDIFPEAHIARMDLDTTRSRHAYERIISDFSAGRTNLLIGTQMISKGLDFDKVSVVGILNADTMLNYPDFRAYEHAFMMMAQVSGRAGRKGKRGLVILQTKSPDLPVIQQVVHNDYSAFYRSLVTERRQFHYPPYYRLVDVYLKHRSDSLVETAGIELGSRLRQWFGSRVLGPDKPSVAKVKSLSIRKLVLKLELGLNMADVRKYLTLAQQQMLQDKRYASLQIYYDVDPL</sequence>
<keyword evidence="10 12" id="KW-0413">Isomerase</keyword>
<keyword evidence="9 12" id="KW-0238">DNA-binding</keyword>
<dbReference type="PANTHER" id="PTHR30580:SF0">
    <property type="entry name" value="PRIMOSOMAL PROTEIN N"/>
    <property type="match status" value="1"/>
</dbReference>
<dbReference type="Pfam" id="PF00270">
    <property type="entry name" value="DEAD"/>
    <property type="match status" value="1"/>
</dbReference>
<feature type="binding site" evidence="12">
    <location>
        <position position="490"/>
    </location>
    <ligand>
        <name>Zn(2+)</name>
        <dbReference type="ChEBI" id="CHEBI:29105"/>
        <label>2</label>
    </ligand>
</feature>
<comment type="function">
    <text evidence="12">Initiates the restart of stalled replication forks, which reloads the replicative helicase on sites other than the origin of replication. Recognizes and binds to abandoned replication forks and remodels them to uncover a helicase loading site. Promotes assembly of the primosome at these replication forks.</text>
</comment>
<dbReference type="SMART" id="SM00487">
    <property type="entry name" value="DEXDc"/>
    <property type="match status" value="1"/>
</dbReference>
<accession>A0A1I0P8E5</accession>
<dbReference type="GO" id="GO:0006302">
    <property type="term" value="P:double-strand break repair"/>
    <property type="evidence" value="ECO:0007669"/>
    <property type="project" value="InterPro"/>
</dbReference>
<feature type="binding site" evidence="12">
    <location>
        <position position="475"/>
    </location>
    <ligand>
        <name>Zn(2+)</name>
        <dbReference type="ChEBI" id="CHEBI:29105"/>
        <label>2</label>
    </ligand>
</feature>
<feature type="binding site" evidence="12">
    <location>
        <position position="503"/>
    </location>
    <ligand>
        <name>Zn(2+)</name>
        <dbReference type="ChEBI" id="CHEBI:29105"/>
        <label>1</label>
    </ligand>
</feature>
<evidence type="ECO:0000256" key="1">
    <source>
        <dbReference type="ARBA" id="ARBA00022515"/>
    </source>
</evidence>
<dbReference type="GO" id="GO:0043138">
    <property type="term" value="F:3'-5' DNA helicase activity"/>
    <property type="evidence" value="ECO:0007669"/>
    <property type="project" value="UniProtKB-EC"/>
</dbReference>
<keyword evidence="6 12" id="KW-0347">Helicase</keyword>
<gene>
    <name evidence="12" type="primary">priA</name>
    <name evidence="15" type="ORF">SAMN04487850_1676</name>
</gene>
<dbReference type="GO" id="GO:0006310">
    <property type="term" value="P:DNA recombination"/>
    <property type="evidence" value="ECO:0007669"/>
    <property type="project" value="InterPro"/>
</dbReference>
<keyword evidence="7 12" id="KW-0862">Zinc</keyword>
<feature type="domain" description="Helicase ATP-binding" evidence="13">
    <location>
        <begin position="232"/>
        <end position="400"/>
    </location>
</feature>
<dbReference type="SMART" id="SM00490">
    <property type="entry name" value="HELICc"/>
    <property type="match status" value="1"/>
</dbReference>
<dbReference type="PROSITE" id="PS51192">
    <property type="entry name" value="HELICASE_ATP_BIND_1"/>
    <property type="match status" value="1"/>
</dbReference>
<keyword evidence="4 12" id="KW-0547">Nucleotide-binding</keyword>
<comment type="catalytic activity">
    <reaction evidence="12">
        <text>Couples ATP hydrolysis with the unwinding of duplex DNA by translocating in the 3'-5' direction.</text>
        <dbReference type="EC" id="5.6.2.4"/>
    </reaction>
</comment>
<evidence type="ECO:0000256" key="5">
    <source>
        <dbReference type="ARBA" id="ARBA00022801"/>
    </source>
</evidence>
<organism evidence="15 16">
    <name type="scientific">Prevotella aff. ruminicola Tc2-24</name>
    <dbReference type="NCBI Taxonomy" id="81582"/>
    <lineage>
        <taxon>Bacteria</taxon>
        <taxon>Pseudomonadati</taxon>
        <taxon>Bacteroidota</taxon>
        <taxon>Bacteroidia</taxon>
        <taxon>Bacteroidales</taxon>
        <taxon>Prevotellaceae</taxon>
        <taxon>Prevotella</taxon>
    </lineage>
</organism>
<dbReference type="EMBL" id="FOIQ01000003">
    <property type="protein sequence ID" value="SEW10489.1"/>
    <property type="molecule type" value="Genomic_DNA"/>
</dbReference>
<keyword evidence="2 12" id="KW-0235">DNA replication</keyword>
<evidence type="ECO:0000256" key="12">
    <source>
        <dbReference type="HAMAP-Rule" id="MF_00983"/>
    </source>
</evidence>
<evidence type="ECO:0000256" key="9">
    <source>
        <dbReference type="ARBA" id="ARBA00023125"/>
    </source>
</evidence>
<dbReference type="InterPro" id="IPR040498">
    <property type="entry name" value="PriA_CRR"/>
</dbReference>
<dbReference type="GO" id="GO:0003677">
    <property type="term" value="F:DNA binding"/>
    <property type="evidence" value="ECO:0007669"/>
    <property type="project" value="UniProtKB-UniRule"/>
</dbReference>
<evidence type="ECO:0000259" key="13">
    <source>
        <dbReference type="PROSITE" id="PS51192"/>
    </source>
</evidence>
<dbReference type="FunFam" id="3.40.1440.60:FF:000001">
    <property type="entry name" value="Primosomal protein N"/>
    <property type="match status" value="1"/>
</dbReference>
<dbReference type="CDD" id="cd17929">
    <property type="entry name" value="DEXHc_priA"/>
    <property type="match status" value="1"/>
</dbReference>
<dbReference type="Pfam" id="PF00271">
    <property type="entry name" value="Helicase_C"/>
    <property type="match status" value="1"/>
</dbReference>
<evidence type="ECO:0000256" key="11">
    <source>
        <dbReference type="ARBA" id="ARBA00048988"/>
    </source>
</evidence>
<evidence type="ECO:0000256" key="2">
    <source>
        <dbReference type="ARBA" id="ARBA00022705"/>
    </source>
</evidence>
<evidence type="ECO:0000256" key="4">
    <source>
        <dbReference type="ARBA" id="ARBA00022741"/>
    </source>
</evidence>
<evidence type="ECO:0000259" key="14">
    <source>
        <dbReference type="PROSITE" id="PS51194"/>
    </source>
</evidence>
<dbReference type="GO" id="GO:0006270">
    <property type="term" value="P:DNA replication initiation"/>
    <property type="evidence" value="ECO:0007669"/>
    <property type="project" value="TreeGrafter"/>
</dbReference>